<dbReference type="NCBIfam" id="TIGR00350">
    <property type="entry name" value="lytR_cpsA_psr"/>
    <property type="match status" value="1"/>
</dbReference>
<comment type="caution">
    <text evidence="5">The sequence shown here is derived from an EMBL/GenBank/DDBJ whole genome shotgun (WGS) entry which is preliminary data.</text>
</comment>
<dbReference type="Proteomes" id="UP000295198">
    <property type="component" value="Unassembled WGS sequence"/>
</dbReference>
<comment type="similarity">
    <text evidence="1">Belongs to the LytR/CpsA/Psr (LCP) family.</text>
</comment>
<dbReference type="OrthoDB" id="9782542at2"/>
<evidence type="ECO:0000259" key="4">
    <source>
        <dbReference type="Pfam" id="PF03816"/>
    </source>
</evidence>
<feature type="region of interest" description="Disordered" evidence="2">
    <location>
        <begin position="1"/>
        <end position="44"/>
    </location>
</feature>
<protein>
    <submittedName>
        <fullName evidence="5">LytR family transcriptional regulator</fullName>
    </submittedName>
</protein>
<keyword evidence="6" id="KW-1185">Reference proteome</keyword>
<keyword evidence="3" id="KW-0812">Transmembrane</keyword>
<feature type="transmembrane region" description="Helical" evidence="3">
    <location>
        <begin position="53"/>
        <end position="74"/>
    </location>
</feature>
<keyword evidence="3" id="KW-0472">Membrane</keyword>
<dbReference type="Pfam" id="PF03816">
    <property type="entry name" value="LytR_cpsA_psr"/>
    <property type="match status" value="1"/>
</dbReference>
<gene>
    <name evidence="5" type="ORF">EKO23_13260</name>
</gene>
<name>A0A4Q4ZB56_9ACTN</name>
<evidence type="ECO:0000256" key="2">
    <source>
        <dbReference type="SAM" id="MobiDB-lite"/>
    </source>
</evidence>
<proteinExistence type="inferred from homology"/>
<reference evidence="5 6" key="1">
    <citation type="submission" date="2019-01" db="EMBL/GenBank/DDBJ databases">
        <title>Nocardioides guangzhouensis sp. nov., an actinobacterium isolated from soil.</title>
        <authorList>
            <person name="Fu Y."/>
            <person name="Cai Y."/>
            <person name="Lin Z."/>
            <person name="Chen P."/>
        </authorList>
    </citation>
    <scope>NUCLEOTIDE SEQUENCE [LARGE SCALE GENOMIC DNA]</scope>
    <source>
        <strain evidence="5 6">130</strain>
    </source>
</reference>
<dbReference type="Gene3D" id="3.40.630.190">
    <property type="entry name" value="LCP protein"/>
    <property type="match status" value="1"/>
</dbReference>
<feature type="domain" description="Cell envelope-related transcriptional attenuator" evidence="4">
    <location>
        <begin position="134"/>
        <end position="274"/>
    </location>
</feature>
<sequence>MPRHRHTARSTHSTEDHVAHATQDARAEEQGRTGEQVRTEERRRSGFVRRHKAMVIMVVLLLTLLAAVGGWALYLNAQVGHISRFEVDLDRPDRPSRPAGEATTFLLVGVDAAQAGGSFENTMKQSSWPIGSYRSDAIMVLRLSADRTRATVVSIPRDSYVPVDGYGRTKINAAFSYGGPELLARTVEDATGLYLDHVAVIDFAGFEEATRVVDGVPVTLSRDEKLDGADYRAGQHELEGGAALAYVRARKSLPRGDFDRVQRQQNFIRGFLDRVGELGPGDPLTGTRLAQQLSKLVAVDADLTNGAIRSLAWDLRGFTSGGVDYYTVPTNGTAMVHGASIVRLDKEATRGMFTALGKGSIDRWVDRHDVERLPRRDAVS</sequence>
<dbReference type="EMBL" id="SDKM01000018">
    <property type="protein sequence ID" value="RYP85220.1"/>
    <property type="molecule type" value="Genomic_DNA"/>
</dbReference>
<dbReference type="InterPro" id="IPR050922">
    <property type="entry name" value="LytR/CpsA/Psr_CW_biosynth"/>
</dbReference>
<dbReference type="AlphaFoldDB" id="A0A4Q4ZB56"/>
<accession>A0A4Q4ZB56</accession>
<dbReference type="PANTHER" id="PTHR33392">
    <property type="entry name" value="POLYISOPRENYL-TEICHOIC ACID--PEPTIDOGLYCAN TEICHOIC ACID TRANSFERASE TAGU"/>
    <property type="match status" value="1"/>
</dbReference>
<organism evidence="5 6">
    <name type="scientific">Nocardioides guangzhouensis</name>
    <dbReference type="NCBI Taxonomy" id="2497878"/>
    <lineage>
        <taxon>Bacteria</taxon>
        <taxon>Bacillati</taxon>
        <taxon>Actinomycetota</taxon>
        <taxon>Actinomycetes</taxon>
        <taxon>Propionibacteriales</taxon>
        <taxon>Nocardioidaceae</taxon>
        <taxon>Nocardioides</taxon>
    </lineage>
</organism>
<evidence type="ECO:0000256" key="1">
    <source>
        <dbReference type="ARBA" id="ARBA00006068"/>
    </source>
</evidence>
<dbReference type="PANTHER" id="PTHR33392:SF6">
    <property type="entry name" value="POLYISOPRENYL-TEICHOIC ACID--PEPTIDOGLYCAN TEICHOIC ACID TRANSFERASE TAGU"/>
    <property type="match status" value="1"/>
</dbReference>
<feature type="compositionally biased region" description="Basic and acidic residues" evidence="2">
    <location>
        <begin position="12"/>
        <end position="44"/>
    </location>
</feature>
<evidence type="ECO:0000256" key="3">
    <source>
        <dbReference type="SAM" id="Phobius"/>
    </source>
</evidence>
<dbReference type="InterPro" id="IPR004474">
    <property type="entry name" value="LytR_CpsA_psr"/>
</dbReference>
<evidence type="ECO:0000313" key="5">
    <source>
        <dbReference type="EMBL" id="RYP85220.1"/>
    </source>
</evidence>
<evidence type="ECO:0000313" key="6">
    <source>
        <dbReference type="Proteomes" id="UP000295198"/>
    </source>
</evidence>
<keyword evidence="3" id="KW-1133">Transmembrane helix</keyword>